<dbReference type="InterPro" id="IPR001297">
    <property type="entry name" value="PBS_linker_dom"/>
</dbReference>
<dbReference type="Gene3D" id="1.10.490.20">
    <property type="entry name" value="Phycocyanins"/>
    <property type="match status" value="1"/>
</dbReference>
<keyword evidence="8 23" id="KW-0934">Plastid</keyword>
<comment type="similarity">
    <text evidence="21">Belongs to the phycobilisome linker protein family.</text>
</comment>
<protein>
    <recommendedName>
        <fullName evidence="3">Phycobiliprotein ApcE</fullName>
    </recommendedName>
    <alternativeName>
        <fullName evidence="20">Anchor polypeptide</fullName>
    </alternativeName>
    <alternativeName>
        <fullName evidence="19">PBS-anchor protein</fullName>
    </alternativeName>
    <alternativeName>
        <fullName evidence="18">Phycobilisome linker polypeptide</fullName>
    </alternativeName>
</protein>
<dbReference type="Pfam" id="PF00502">
    <property type="entry name" value="Phycobilisome"/>
    <property type="match status" value="2"/>
</dbReference>
<evidence type="ECO:0000256" key="19">
    <source>
        <dbReference type="ARBA" id="ARBA00031629"/>
    </source>
</evidence>
<feature type="domain" description="PBS-linker" evidence="22">
    <location>
        <begin position="690"/>
        <end position="871"/>
    </location>
</feature>
<keyword evidence="10 21" id="KW-0605">Phycobilisome</keyword>
<keyword evidence="5 23" id="KW-0150">Chloroplast</keyword>
<keyword evidence="16" id="KW-0089">Bile pigment</keyword>
<organism evidence="23">
    <name type="scientific">Bulboplastis apyrenoidosa</name>
    <dbReference type="NCBI Taxonomy" id="1070855"/>
    <lineage>
        <taxon>Eukaryota</taxon>
        <taxon>Rhodophyta</taxon>
        <taxon>Rhodellophyceae</taxon>
        <taxon>Dixoniellales</taxon>
        <taxon>Dixoniellaceae</taxon>
        <taxon>Bulboplastis</taxon>
    </lineage>
</organism>
<evidence type="ECO:0000256" key="20">
    <source>
        <dbReference type="ARBA" id="ARBA00033322"/>
    </source>
</evidence>
<dbReference type="EMBL" id="KY709209">
    <property type="protein sequence ID" value="ARO90788.1"/>
    <property type="molecule type" value="Genomic_DNA"/>
</dbReference>
<keyword evidence="11" id="KW-0249">Electron transport</keyword>
<evidence type="ECO:0000256" key="16">
    <source>
        <dbReference type="ARBA" id="ARBA00023307"/>
    </source>
</evidence>
<dbReference type="InterPro" id="IPR038255">
    <property type="entry name" value="PBS_linker_sf"/>
</dbReference>
<evidence type="ECO:0000256" key="5">
    <source>
        <dbReference type="ARBA" id="ARBA00022528"/>
    </source>
</evidence>
<comment type="function">
    <text evidence="17">This protein is postulated to act both as terminal energy acceptor and as a linker polypeptide that stabilizes the phycobilisome architecture. May have intrinsic bilin lyase activity.</text>
</comment>
<evidence type="ECO:0000256" key="9">
    <source>
        <dbReference type="ARBA" id="ARBA00022737"/>
    </source>
</evidence>
<evidence type="ECO:0000256" key="17">
    <source>
        <dbReference type="ARBA" id="ARBA00025203"/>
    </source>
</evidence>
<evidence type="ECO:0000256" key="7">
    <source>
        <dbReference type="ARBA" id="ARBA00022549"/>
    </source>
</evidence>
<keyword evidence="12" id="KW-0157">Chromophore</keyword>
<name>A0A1Y9TMA3_9RHOD</name>
<proteinExistence type="inferred from homology"/>
<dbReference type="GeneID" id="32887486"/>
<accession>A0A1Y9TMA3</accession>
<gene>
    <name evidence="23" type="primary">apcE</name>
</gene>
<dbReference type="Gene3D" id="1.10.3130.20">
    <property type="entry name" value="Phycobilisome linker domain"/>
    <property type="match status" value="3"/>
</dbReference>
<evidence type="ECO:0000256" key="6">
    <source>
        <dbReference type="ARBA" id="ARBA00022531"/>
    </source>
</evidence>
<evidence type="ECO:0000256" key="3">
    <source>
        <dbReference type="ARBA" id="ARBA00018674"/>
    </source>
</evidence>
<evidence type="ECO:0000256" key="2">
    <source>
        <dbReference type="ARBA" id="ARBA00008182"/>
    </source>
</evidence>
<reference evidence="23" key="1">
    <citation type="submission" date="2017-03" db="EMBL/GenBank/DDBJ databases">
        <title>The new red algal subphylum Proteorhodophytina comprises the largest and most divergent plastid genomes known.</title>
        <authorList>
            <person name="Munoz-Gomez S.A."/>
            <person name="Mejia-Franco F.G."/>
            <person name="Durnin K."/>
            <person name="Morgan C."/>
            <person name="Grisdale C.J."/>
            <person name="Archibald J.M."/>
            <person name="Slamovits C.H."/>
        </authorList>
    </citation>
    <scope>NUCLEOTIDE SEQUENCE</scope>
    <source>
        <strain evidence="23">NIES-2742</strain>
    </source>
</reference>
<keyword evidence="7" id="KW-0042">Antenna complex</keyword>
<evidence type="ECO:0000259" key="22">
    <source>
        <dbReference type="PROSITE" id="PS51445"/>
    </source>
</evidence>
<evidence type="ECO:0000256" key="4">
    <source>
        <dbReference type="ARBA" id="ARBA00022448"/>
    </source>
</evidence>
<sequence>MSTNFSSGSPNINPQLYKTLSISTILQAEKQDRFVQIGELNQLATFFKSGDKRLEIAETLTRNANIIVAKAADQIFVGGSSISYLERPQASFSISEQEQLKNAFNQQLIGNVQVDLFDNFKSIFVSRESNPTGFKPINIVRYGPNRMRKSLRDLDWFLRYLTYAIVSGDPSILSLNIRNLREIIENACSSAATLVALREIKRISLSIFEADVEATNILSKYLDIILAEFQMPAFKDKIRKRISNDEQGLRLPQSYLLAEKSSQRFVMKPNLSTLEKNDIIKACYRQVFERDIVKGYSQSISELESKVKFGSISVKEMIRALGKSELYRKQFYEPFVNSRVVELAAKHFLGRGLSSLKEFQVYFAIVSKQGLTGLVDSMINSKEYADYFGEETVPYMRGYGEEPQECRNWGVQIDLMNYSAPFKKTPQFITLFSDYTSTLPNQHAYGKANDPLIIQFGAIFPKDTRNFTGRPAFFNQKARRILLHKGAAIDNQLGNPASRSNTNSPKFPYLKVFNAEDVKLAKKSILKAAYLQVFGRYIYLNEQQGLQEIETQFLSGNISTKELVSQFAKSKTFISMYWTPLYICKSIEYIHQRLLGRPTYGRQEINKYFDIAYKKGYYSFIDALIESREYAEVFGDNIIPYERYITPSSLLSRTQKTYNYNQVFFKQYINKTTSFITQSTSSATNAISINAINKKIQQGVSLQRSQRIIFKVNANSNSQVKQQALKAAYRQVFERDINTFIIGTEFYELEKAFLQGEITIKQLVESLACSNLYAKEFYHPYPNTKVIELGTKHILGRAPNNQAEIRYYNQILAYKGIKSFMQSLMNSEEYNSLFGDNTVPYRRFPTLPAANFPNTENLYNTLTKQNEKIVVPSFPPF</sequence>
<evidence type="ECO:0000256" key="14">
    <source>
        <dbReference type="ARBA" id="ARBA00023136"/>
    </source>
</evidence>
<comment type="similarity">
    <text evidence="2">Belongs to the phycobiliprotein family.</text>
</comment>
<dbReference type="RefSeq" id="YP_009370299.1">
    <property type="nucleotide sequence ID" value="NC_034787.1"/>
</dbReference>
<dbReference type="GO" id="GO:0009535">
    <property type="term" value="C:chloroplast thylakoid membrane"/>
    <property type="evidence" value="ECO:0007669"/>
    <property type="project" value="UniProtKB-SubCell"/>
</dbReference>
<evidence type="ECO:0000256" key="12">
    <source>
        <dbReference type="ARBA" id="ARBA00022991"/>
    </source>
</evidence>
<dbReference type="GO" id="GO:0030089">
    <property type="term" value="C:phycobilisome"/>
    <property type="evidence" value="ECO:0007669"/>
    <property type="project" value="UniProtKB-UniRule"/>
</dbReference>
<feature type="domain" description="PBS-linker" evidence="22">
    <location>
        <begin position="487"/>
        <end position="673"/>
    </location>
</feature>
<evidence type="ECO:0000256" key="18">
    <source>
        <dbReference type="ARBA" id="ARBA00029643"/>
    </source>
</evidence>
<dbReference type="AlphaFoldDB" id="A0A1Y9TMA3"/>
<evidence type="ECO:0000256" key="10">
    <source>
        <dbReference type="ARBA" id="ARBA00022738"/>
    </source>
</evidence>
<geneLocation type="chloroplast" evidence="23"/>
<comment type="subcellular location">
    <subcellularLocation>
        <location evidence="1">Plastid</location>
        <location evidence="1">Chloroplast thylakoid membrane</location>
        <topology evidence="1">Peripheral membrane protein</topology>
        <orientation evidence="1">Stromal side</orientation>
    </subcellularLocation>
</comment>
<keyword evidence="13" id="KW-0793">Thylakoid</keyword>
<dbReference type="InterPro" id="IPR038719">
    <property type="entry name" value="Phycobilisome_asu/bsu_sf"/>
</dbReference>
<dbReference type="Pfam" id="PF00427">
    <property type="entry name" value="PBS_linker_poly"/>
    <property type="match status" value="3"/>
</dbReference>
<dbReference type="PANTHER" id="PTHR34011">
    <property type="entry name" value="PHYCOBILISOME 32.1 KDA LINKER POLYPEPTIDE, PHYCOCYANIN-ASSOCIATED, ROD 2-RELATED"/>
    <property type="match status" value="1"/>
</dbReference>
<keyword evidence="9" id="KW-0677">Repeat</keyword>
<dbReference type="GO" id="GO:0015979">
    <property type="term" value="P:photosynthesis"/>
    <property type="evidence" value="ECO:0007669"/>
    <property type="project" value="UniProtKB-KW"/>
</dbReference>
<evidence type="ECO:0000256" key="21">
    <source>
        <dbReference type="PROSITE-ProRule" id="PRU00775"/>
    </source>
</evidence>
<evidence type="ECO:0000256" key="8">
    <source>
        <dbReference type="ARBA" id="ARBA00022640"/>
    </source>
</evidence>
<evidence type="ECO:0000256" key="13">
    <source>
        <dbReference type="ARBA" id="ARBA00023078"/>
    </source>
</evidence>
<dbReference type="PROSITE" id="PS51445">
    <property type="entry name" value="PBS_LINKER"/>
    <property type="match status" value="3"/>
</dbReference>
<evidence type="ECO:0000256" key="1">
    <source>
        <dbReference type="ARBA" id="ARBA00004185"/>
    </source>
</evidence>
<dbReference type="InterPro" id="IPR009050">
    <property type="entry name" value="Globin-like_sf"/>
</dbReference>
<keyword evidence="15" id="KW-0456">Lyase</keyword>
<keyword evidence="4" id="KW-0813">Transport</keyword>
<dbReference type="PANTHER" id="PTHR34011:SF6">
    <property type="entry name" value="PHYCOBILIPROTEIN APCE"/>
    <property type="match status" value="1"/>
</dbReference>
<evidence type="ECO:0000256" key="11">
    <source>
        <dbReference type="ARBA" id="ARBA00022982"/>
    </source>
</evidence>
<feature type="domain" description="PBS-linker" evidence="22">
    <location>
        <begin position="245"/>
        <end position="425"/>
    </location>
</feature>
<keyword evidence="6" id="KW-0602">Photosynthesis</keyword>
<evidence type="ECO:0000256" key="15">
    <source>
        <dbReference type="ARBA" id="ARBA00023239"/>
    </source>
</evidence>
<dbReference type="GO" id="GO:0016829">
    <property type="term" value="F:lyase activity"/>
    <property type="evidence" value="ECO:0007669"/>
    <property type="project" value="UniProtKB-KW"/>
</dbReference>
<keyword evidence="14" id="KW-0472">Membrane</keyword>
<dbReference type="SUPFAM" id="SSF46458">
    <property type="entry name" value="Globin-like"/>
    <property type="match status" value="1"/>
</dbReference>
<dbReference type="InterPro" id="IPR012128">
    <property type="entry name" value="Phycobilisome_asu/bsu"/>
</dbReference>
<evidence type="ECO:0000313" key="23">
    <source>
        <dbReference type="EMBL" id="ARO90788.1"/>
    </source>
</evidence>